<proteinExistence type="predicted"/>
<dbReference type="eggNOG" id="KOG1051">
    <property type="taxonomic scope" value="Eukaryota"/>
</dbReference>
<dbReference type="Gene3D" id="3.40.50.300">
    <property type="entry name" value="P-loop containing nucleotide triphosphate hydrolases"/>
    <property type="match status" value="1"/>
</dbReference>
<dbReference type="GeneID" id="17291770"/>
<dbReference type="KEGG" id="gtt:GUITHDRAFT_80145"/>
<dbReference type="Pfam" id="PF07724">
    <property type="entry name" value="AAA_2"/>
    <property type="match status" value="1"/>
</dbReference>
<organism evidence="5">
    <name type="scientific">Guillardia theta (strain CCMP2712)</name>
    <name type="common">Cryptophyte</name>
    <dbReference type="NCBI Taxonomy" id="905079"/>
    <lineage>
        <taxon>Eukaryota</taxon>
        <taxon>Cryptophyceae</taxon>
        <taxon>Pyrenomonadales</taxon>
        <taxon>Geminigeraceae</taxon>
        <taxon>Guillardia</taxon>
    </lineage>
</organism>
<comment type="subcellular location">
    <subcellularLocation>
        <location evidence="1">Plastid</location>
        <location evidence="1">Chloroplast</location>
    </subcellularLocation>
</comment>
<sequence>MEKRRKILAQCLRGWKERKESSTRDSFSLQTLSRTFIGQDLAIRRSTNRLRNRSFSLQTESPLSFSLLPPLLLSRLLPSSSPPPPSPLPSPSSPSFHAPCRLEGWGRRDKPLVLVFWGPSGTGKTELAKQLASILHNESAAKLLREKKFVQIPMGQYKDENSAANLVGPPVGIEGMGQLTGALLRHPDAVVLFDEFEKAHAEAIPDVLLSAFDASGALKDTKLDQYVPTNRATFLINTNMGAKIILERARELMELESHGEEQGLVQDIDEQFTNLLRETSSMSNPFGRAEFRGRVDAWIPFYPYSNKEKRRVVEMALFERIFSFYLLEVHPR</sequence>
<dbReference type="OrthoDB" id="47330at2759"/>
<evidence type="ECO:0000256" key="2">
    <source>
        <dbReference type="ARBA" id="ARBA00022741"/>
    </source>
</evidence>
<evidence type="ECO:0000256" key="3">
    <source>
        <dbReference type="ARBA" id="ARBA00022840"/>
    </source>
</evidence>
<name>L1IG23_GUITC</name>
<dbReference type="PANTHER" id="PTHR11638">
    <property type="entry name" value="ATP-DEPENDENT CLP PROTEASE"/>
    <property type="match status" value="1"/>
</dbReference>
<dbReference type="GO" id="GO:0034605">
    <property type="term" value="P:cellular response to heat"/>
    <property type="evidence" value="ECO:0007669"/>
    <property type="project" value="TreeGrafter"/>
</dbReference>
<dbReference type="SMART" id="SM00382">
    <property type="entry name" value="AAA"/>
    <property type="match status" value="1"/>
</dbReference>
<dbReference type="Proteomes" id="UP000011087">
    <property type="component" value="Unassembled WGS sequence"/>
</dbReference>
<keyword evidence="3" id="KW-0067">ATP-binding</keyword>
<evidence type="ECO:0000313" key="5">
    <source>
        <dbReference type="EMBL" id="EKX35037.1"/>
    </source>
</evidence>
<dbReference type="AlphaFoldDB" id="L1IG23"/>
<dbReference type="EnsemblProtists" id="EKX35037">
    <property type="protein sequence ID" value="EKX35037"/>
    <property type="gene ID" value="GUITHDRAFT_80145"/>
</dbReference>
<feature type="domain" description="AAA+ ATPase" evidence="4">
    <location>
        <begin position="110"/>
        <end position="260"/>
    </location>
</feature>
<reference evidence="7" key="2">
    <citation type="submission" date="2012-11" db="EMBL/GenBank/DDBJ databases">
        <authorList>
            <person name="Kuo A."/>
            <person name="Curtis B.A."/>
            <person name="Tanifuji G."/>
            <person name="Burki F."/>
            <person name="Gruber A."/>
            <person name="Irimia M."/>
            <person name="Maruyama S."/>
            <person name="Arias M.C."/>
            <person name="Ball S.G."/>
            <person name="Gile G.H."/>
            <person name="Hirakawa Y."/>
            <person name="Hopkins J.F."/>
            <person name="Rensing S.A."/>
            <person name="Schmutz J."/>
            <person name="Symeonidi A."/>
            <person name="Elias M."/>
            <person name="Eveleigh R.J."/>
            <person name="Herman E.K."/>
            <person name="Klute M.J."/>
            <person name="Nakayama T."/>
            <person name="Obornik M."/>
            <person name="Reyes-Prieto A."/>
            <person name="Armbrust E.V."/>
            <person name="Aves S.J."/>
            <person name="Beiko R.G."/>
            <person name="Coutinho P."/>
            <person name="Dacks J.B."/>
            <person name="Durnford D.G."/>
            <person name="Fast N.M."/>
            <person name="Green B.R."/>
            <person name="Grisdale C."/>
            <person name="Hempe F."/>
            <person name="Henrissat B."/>
            <person name="Hoppner M.P."/>
            <person name="Ishida K.-I."/>
            <person name="Kim E."/>
            <person name="Koreny L."/>
            <person name="Kroth P.G."/>
            <person name="Liu Y."/>
            <person name="Malik S.-B."/>
            <person name="Maier U.G."/>
            <person name="McRose D."/>
            <person name="Mock T."/>
            <person name="Neilson J.A."/>
            <person name="Onodera N.T."/>
            <person name="Poole A.M."/>
            <person name="Pritham E.J."/>
            <person name="Richards T.A."/>
            <person name="Rocap G."/>
            <person name="Roy S.W."/>
            <person name="Sarai C."/>
            <person name="Schaack S."/>
            <person name="Shirato S."/>
            <person name="Slamovits C.H."/>
            <person name="Spencer D.F."/>
            <person name="Suzuki S."/>
            <person name="Worden A.Z."/>
            <person name="Zauner S."/>
            <person name="Barry K."/>
            <person name="Bell C."/>
            <person name="Bharti A.K."/>
            <person name="Crow J.A."/>
            <person name="Grimwood J."/>
            <person name="Kramer R."/>
            <person name="Lindquist E."/>
            <person name="Lucas S."/>
            <person name="Salamov A."/>
            <person name="McFadden G.I."/>
            <person name="Lane C.E."/>
            <person name="Keeling P.J."/>
            <person name="Gray M.W."/>
            <person name="Grigoriev I.V."/>
            <person name="Archibald J.M."/>
        </authorList>
    </citation>
    <scope>NUCLEOTIDE SEQUENCE</scope>
    <source>
        <strain evidence="7">CCMP2712</strain>
    </source>
</reference>
<dbReference type="GO" id="GO:0009507">
    <property type="term" value="C:chloroplast"/>
    <property type="evidence" value="ECO:0007669"/>
    <property type="project" value="UniProtKB-SubCell"/>
</dbReference>
<dbReference type="PANTHER" id="PTHR11638:SF89">
    <property type="entry name" value="AAA+ ATPASE DOMAIN-CONTAINING PROTEIN"/>
    <property type="match status" value="1"/>
</dbReference>
<evidence type="ECO:0000313" key="7">
    <source>
        <dbReference type="Proteomes" id="UP000011087"/>
    </source>
</evidence>
<protein>
    <recommendedName>
        <fullName evidence="4">AAA+ ATPase domain-containing protein</fullName>
    </recommendedName>
</protein>
<reference evidence="6" key="3">
    <citation type="submission" date="2015-06" db="UniProtKB">
        <authorList>
            <consortium name="EnsemblProtists"/>
        </authorList>
    </citation>
    <scope>IDENTIFICATION</scope>
</reference>
<dbReference type="GO" id="GO:0016887">
    <property type="term" value="F:ATP hydrolysis activity"/>
    <property type="evidence" value="ECO:0007669"/>
    <property type="project" value="InterPro"/>
</dbReference>
<dbReference type="PaxDb" id="55529-EKX35037"/>
<evidence type="ECO:0000259" key="4">
    <source>
        <dbReference type="SMART" id="SM00382"/>
    </source>
</evidence>
<dbReference type="RefSeq" id="XP_005822017.1">
    <property type="nucleotide sequence ID" value="XM_005821960.1"/>
</dbReference>
<accession>L1IG23</accession>
<dbReference type="HOGENOM" id="CLU_837947_0_0_1"/>
<dbReference type="InterPro" id="IPR027417">
    <property type="entry name" value="P-loop_NTPase"/>
</dbReference>
<dbReference type="InterPro" id="IPR050130">
    <property type="entry name" value="ClpA_ClpB"/>
</dbReference>
<dbReference type="EMBL" id="JH993098">
    <property type="protein sequence ID" value="EKX35037.1"/>
    <property type="molecule type" value="Genomic_DNA"/>
</dbReference>
<evidence type="ECO:0000313" key="6">
    <source>
        <dbReference type="EnsemblProtists" id="EKX35037"/>
    </source>
</evidence>
<gene>
    <name evidence="5" type="ORF">GUITHDRAFT_80145</name>
</gene>
<dbReference type="InterPro" id="IPR001270">
    <property type="entry name" value="ClpA/B"/>
</dbReference>
<dbReference type="STRING" id="905079.L1IG23"/>
<keyword evidence="7" id="KW-1185">Reference proteome</keyword>
<dbReference type="InterPro" id="IPR003959">
    <property type="entry name" value="ATPase_AAA_core"/>
</dbReference>
<dbReference type="GO" id="GO:0005524">
    <property type="term" value="F:ATP binding"/>
    <property type="evidence" value="ECO:0007669"/>
    <property type="project" value="UniProtKB-KW"/>
</dbReference>
<dbReference type="PRINTS" id="PR00300">
    <property type="entry name" value="CLPPROTEASEA"/>
</dbReference>
<keyword evidence="2" id="KW-0547">Nucleotide-binding</keyword>
<dbReference type="SUPFAM" id="SSF52540">
    <property type="entry name" value="P-loop containing nucleoside triphosphate hydrolases"/>
    <property type="match status" value="1"/>
</dbReference>
<dbReference type="InterPro" id="IPR003593">
    <property type="entry name" value="AAA+_ATPase"/>
</dbReference>
<reference evidence="5 7" key="1">
    <citation type="journal article" date="2012" name="Nature">
        <title>Algal genomes reveal evolutionary mosaicism and the fate of nucleomorphs.</title>
        <authorList>
            <consortium name="DOE Joint Genome Institute"/>
            <person name="Curtis B.A."/>
            <person name="Tanifuji G."/>
            <person name="Burki F."/>
            <person name="Gruber A."/>
            <person name="Irimia M."/>
            <person name="Maruyama S."/>
            <person name="Arias M.C."/>
            <person name="Ball S.G."/>
            <person name="Gile G.H."/>
            <person name="Hirakawa Y."/>
            <person name="Hopkins J.F."/>
            <person name="Kuo A."/>
            <person name="Rensing S.A."/>
            <person name="Schmutz J."/>
            <person name="Symeonidi A."/>
            <person name="Elias M."/>
            <person name="Eveleigh R.J."/>
            <person name="Herman E.K."/>
            <person name="Klute M.J."/>
            <person name="Nakayama T."/>
            <person name="Obornik M."/>
            <person name="Reyes-Prieto A."/>
            <person name="Armbrust E.V."/>
            <person name="Aves S.J."/>
            <person name="Beiko R.G."/>
            <person name="Coutinho P."/>
            <person name="Dacks J.B."/>
            <person name="Durnford D.G."/>
            <person name="Fast N.M."/>
            <person name="Green B.R."/>
            <person name="Grisdale C.J."/>
            <person name="Hempel F."/>
            <person name="Henrissat B."/>
            <person name="Hoppner M.P."/>
            <person name="Ishida K."/>
            <person name="Kim E."/>
            <person name="Koreny L."/>
            <person name="Kroth P.G."/>
            <person name="Liu Y."/>
            <person name="Malik S.B."/>
            <person name="Maier U.G."/>
            <person name="McRose D."/>
            <person name="Mock T."/>
            <person name="Neilson J.A."/>
            <person name="Onodera N.T."/>
            <person name="Poole A.M."/>
            <person name="Pritham E.J."/>
            <person name="Richards T.A."/>
            <person name="Rocap G."/>
            <person name="Roy S.W."/>
            <person name="Sarai C."/>
            <person name="Schaack S."/>
            <person name="Shirato S."/>
            <person name="Slamovits C.H."/>
            <person name="Spencer D.F."/>
            <person name="Suzuki S."/>
            <person name="Worden A.Z."/>
            <person name="Zauner S."/>
            <person name="Barry K."/>
            <person name="Bell C."/>
            <person name="Bharti A.K."/>
            <person name="Crow J.A."/>
            <person name="Grimwood J."/>
            <person name="Kramer R."/>
            <person name="Lindquist E."/>
            <person name="Lucas S."/>
            <person name="Salamov A."/>
            <person name="McFadden G.I."/>
            <person name="Lane C.E."/>
            <person name="Keeling P.J."/>
            <person name="Gray M.W."/>
            <person name="Grigoriev I.V."/>
            <person name="Archibald J.M."/>
        </authorList>
    </citation>
    <scope>NUCLEOTIDE SEQUENCE</scope>
    <source>
        <strain evidence="5 7">CCMP2712</strain>
    </source>
</reference>
<evidence type="ECO:0000256" key="1">
    <source>
        <dbReference type="ARBA" id="ARBA00004229"/>
    </source>
</evidence>